<evidence type="ECO:0000256" key="1">
    <source>
        <dbReference type="ARBA" id="ARBA00001585"/>
    </source>
</evidence>
<evidence type="ECO:0000256" key="3">
    <source>
        <dbReference type="ARBA" id="ARBA00010088"/>
    </source>
</evidence>
<keyword evidence="6 11" id="KW-0031">Aminopeptidase</keyword>
<dbReference type="Gene3D" id="3.40.50.1820">
    <property type="entry name" value="alpha/beta hydrolase"/>
    <property type="match status" value="1"/>
</dbReference>
<keyword evidence="16" id="KW-1185">Reference proteome</keyword>
<evidence type="ECO:0000259" key="14">
    <source>
        <dbReference type="Pfam" id="PF00561"/>
    </source>
</evidence>
<evidence type="ECO:0000256" key="9">
    <source>
        <dbReference type="ARBA" id="ARBA00022801"/>
    </source>
</evidence>
<dbReference type="SUPFAM" id="SSF53474">
    <property type="entry name" value="alpha/beta-Hydrolases"/>
    <property type="match status" value="1"/>
</dbReference>
<dbReference type="Proteomes" id="UP000003374">
    <property type="component" value="Unassembled WGS sequence"/>
</dbReference>
<evidence type="ECO:0000256" key="6">
    <source>
        <dbReference type="ARBA" id="ARBA00022438"/>
    </source>
</evidence>
<keyword evidence="8 11" id="KW-0645">Protease</keyword>
<evidence type="ECO:0000256" key="5">
    <source>
        <dbReference type="ARBA" id="ARBA00021843"/>
    </source>
</evidence>
<dbReference type="PRINTS" id="PR00793">
    <property type="entry name" value="PROAMNOPTASE"/>
</dbReference>
<dbReference type="PIRSF" id="PIRSF006431">
    <property type="entry name" value="Pept_S33"/>
    <property type="match status" value="1"/>
</dbReference>
<evidence type="ECO:0000256" key="12">
    <source>
        <dbReference type="PIRSR" id="PIRSR006431-1"/>
    </source>
</evidence>
<dbReference type="eggNOG" id="COG0596">
    <property type="taxonomic scope" value="Bacteria"/>
</dbReference>
<dbReference type="InterPro" id="IPR029058">
    <property type="entry name" value="AB_hydrolase_fold"/>
</dbReference>
<evidence type="ECO:0000313" key="15">
    <source>
        <dbReference type="EMBL" id="EAR21490.1"/>
    </source>
</evidence>
<dbReference type="ESTHER" id="9gamm-a4bs11">
    <property type="family name" value="Proline_iminopeptidase"/>
</dbReference>
<gene>
    <name evidence="15" type="ORF">NB231_01229</name>
</gene>
<proteinExistence type="inferred from homology"/>
<name>A4BS11_9GAMM</name>
<comment type="catalytic activity">
    <reaction evidence="1 11 13">
        <text>Release of N-terminal proline from a peptide.</text>
        <dbReference type="EC" id="3.4.11.5"/>
    </reaction>
</comment>
<evidence type="ECO:0000256" key="8">
    <source>
        <dbReference type="ARBA" id="ARBA00022670"/>
    </source>
</evidence>
<dbReference type="GO" id="GO:0005737">
    <property type="term" value="C:cytoplasm"/>
    <property type="evidence" value="ECO:0007669"/>
    <property type="project" value="UniProtKB-SubCell"/>
</dbReference>
<comment type="similarity">
    <text evidence="3 11 13">Belongs to the peptidase S33 family.</text>
</comment>
<comment type="caution">
    <text evidence="15">The sequence shown here is derived from an EMBL/GenBank/DDBJ whole genome shotgun (WGS) entry which is preliminary data.</text>
</comment>
<feature type="active site" description="Nucleophile" evidence="12">
    <location>
        <position position="110"/>
    </location>
</feature>
<dbReference type="GO" id="GO:0006508">
    <property type="term" value="P:proteolysis"/>
    <property type="evidence" value="ECO:0007669"/>
    <property type="project" value="UniProtKB-KW"/>
</dbReference>
<dbReference type="RefSeq" id="WP_004999091.1">
    <property type="nucleotide sequence ID" value="NZ_CH672427.1"/>
</dbReference>
<keyword evidence="9 11" id="KW-0378">Hydrolase</keyword>
<dbReference type="InterPro" id="IPR000073">
    <property type="entry name" value="AB_hydrolase_1"/>
</dbReference>
<dbReference type="EC" id="3.4.11.5" evidence="4 11"/>
<comment type="subcellular location">
    <subcellularLocation>
        <location evidence="2 11">Cytoplasm</location>
    </subcellularLocation>
</comment>
<dbReference type="AlphaFoldDB" id="A4BS11"/>
<dbReference type="NCBIfam" id="TIGR01249">
    <property type="entry name" value="pro_imino_pep_1"/>
    <property type="match status" value="1"/>
</dbReference>
<organism evidence="15 16">
    <name type="scientific">Nitrococcus mobilis Nb-231</name>
    <dbReference type="NCBI Taxonomy" id="314278"/>
    <lineage>
        <taxon>Bacteria</taxon>
        <taxon>Pseudomonadati</taxon>
        <taxon>Pseudomonadota</taxon>
        <taxon>Gammaproteobacteria</taxon>
        <taxon>Chromatiales</taxon>
        <taxon>Ectothiorhodospiraceae</taxon>
        <taxon>Nitrococcus</taxon>
    </lineage>
</organism>
<evidence type="ECO:0000256" key="2">
    <source>
        <dbReference type="ARBA" id="ARBA00004496"/>
    </source>
</evidence>
<feature type="active site" evidence="12">
    <location>
        <position position="269"/>
    </location>
</feature>
<evidence type="ECO:0000256" key="11">
    <source>
        <dbReference type="PIRNR" id="PIRNR006431"/>
    </source>
</evidence>
<dbReference type="OrthoDB" id="9796770at2"/>
<keyword evidence="7 11" id="KW-0963">Cytoplasm</keyword>
<reference evidence="15 16" key="1">
    <citation type="submission" date="2006-02" db="EMBL/GenBank/DDBJ databases">
        <authorList>
            <person name="Waterbury J."/>
            <person name="Ferriera S."/>
            <person name="Johnson J."/>
            <person name="Kravitz S."/>
            <person name="Halpern A."/>
            <person name="Remington K."/>
            <person name="Beeson K."/>
            <person name="Tran B."/>
            <person name="Rogers Y.-H."/>
            <person name="Friedman R."/>
            <person name="Venter J.C."/>
        </authorList>
    </citation>
    <scope>NUCLEOTIDE SEQUENCE [LARGE SCALE GENOMIC DNA]</scope>
    <source>
        <strain evidence="15 16">Nb-231</strain>
    </source>
</reference>
<sequence>MDGAFPSIAPYRSGFLDTPDGQQIYFEESGNSAGLPVVIVHGGPGASTQPYRRRFFRSTVYRIIGFDQRGAGHSRPSGVLERNTTAYLLDDIEVLRKYLGIERWVVFGGSWGATLALCYAQRYPEHVQALLVRGTLLGRARDLEWFFGAYGVASILPEAYQRFLAPLPPAARDRPVSAYVDLFTSGARDIRTAAAAAWAHWEASVAYGLFCKKAGYAPEPRLGAQAPDRYAIAAMYAHNGFFLEPECGALHDTRNLSDVPGFIIHGRLDLVCPVENAITLHQAWPKAELQVIEEAGHLDIEPPLVAALVAASEAILSCCHSHR</sequence>
<dbReference type="PANTHER" id="PTHR43722:SF1">
    <property type="entry name" value="PROLINE IMINOPEPTIDASE"/>
    <property type="match status" value="1"/>
</dbReference>
<dbReference type="Pfam" id="PF00561">
    <property type="entry name" value="Abhydrolase_1"/>
    <property type="match status" value="1"/>
</dbReference>
<evidence type="ECO:0000256" key="4">
    <source>
        <dbReference type="ARBA" id="ARBA00012568"/>
    </source>
</evidence>
<feature type="active site" description="Proton donor" evidence="12">
    <location>
        <position position="297"/>
    </location>
</feature>
<evidence type="ECO:0000256" key="7">
    <source>
        <dbReference type="ARBA" id="ARBA00022490"/>
    </source>
</evidence>
<protein>
    <recommendedName>
        <fullName evidence="5 11">Proline iminopeptidase</fullName>
        <shortName evidence="11">PIP</shortName>
        <ecNumber evidence="4 11">3.4.11.5</ecNumber>
    </recommendedName>
    <alternativeName>
        <fullName evidence="10 11">Prolyl aminopeptidase</fullName>
    </alternativeName>
</protein>
<dbReference type="EMBL" id="AAOF01000008">
    <property type="protein sequence ID" value="EAR21490.1"/>
    <property type="molecule type" value="Genomic_DNA"/>
</dbReference>
<dbReference type="InterPro" id="IPR002410">
    <property type="entry name" value="Peptidase_S33"/>
</dbReference>
<dbReference type="STRING" id="314278.NB231_01229"/>
<dbReference type="MEROPS" id="S33.001"/>
<evidence type="ECO:0000256" key="13">
    <source>
        <dbReference type="RuleBase" id="RU003421"/>
    </source>
</evidence>
<evidence type="ECO:0000313" key="16">
    <source>
        <dbReference type="Proteomes" id="UP000003374"/>
    </source>
</evidence>
<feature type="domain" description="AB hydrolase-1" evidence="14">
    <location>
        <begin position="36"/>
        <end position="300"/>
    </location>
</feature>
<dbReference type="HOGENOM" id="CLU_043739_2_2_6"/>
<accession>A4BS11</accession>
<dbReference type="GO" id="GO:0004177">
    <property type="term" value="F:aminopeptidase activity"/>
    <property type="evidence" value="ECO:0007669"/>
    <property type="project" value="UniProtKB-UniRule"/>
</dbReference>
<dbReference type="InterPro" id="IPR005944">
    <property type="entry name" value="Pro_iminopeptidase"/>
</dbReference>
<dbReference type="PANTHER" id="PTHR43722">
    <property type="entry name" value="PROLINE IMINOPEPTIDASE"/>
    <property type="match status" value="1"/>
</dbReference>
<evidence type="ECO:0000256" key="10">
    <source>
        <dbReference type="ARBA" id="ARBA00029605"/>
    </source>
</evidence>